<feature type="coiled-coil region" evidence="1">
    <location>
        <begin position="1592"/>
        <end position="1636"/>
    </location>
</feature>
<keyword evidence="1" id="KW-0175">Coiled coil</keyword>
<sequence>MSRIPKWKFDKAKVKVVFRLQFHATNIPQAGWDKLFVSFIPADIGKATAKTNKANVRNGNCKWADPIYETTRLIQDTSTKKYDEKLYKLVVAMGTSRSSALGEVYINLADYADASKPTSIALPLDGCVYGTILHVTVQLLTSKTGFREFEHQREIREKSIHLTSNQRQESVRTIRDSAEGVMDQIDKVNARVRFKPESTELHSLEEVCGLNEDFEDSAAGVDGSSCTSDSICAEKFDSSSTHESDITKITISGEVGGFPVGQSAQPETREKPEYHLMAQGSNEWAHGWSSDYSVDNDLSSVYDENIRIKGWLDKTESSLLEMKMEINSLQSLADELGAETQRLTHQFISELASGEVLAKELSSLKSECSKLKDECDTFRHNTRMINLSGRRIEDLFNPVVFSETPSQAWPAVRKSSFDRKFENADGSENQQYFLKCHSQWLEGLTLLDDKVNEIRNKAQFRFHKNDVDYLSDFEGLEYILQSLKQCIIPSSSGITPMEASNIMVIQATDVKQLAPMQSFPDQEQDNKNMMKENICKLLTELEESKAEQESLMKKMSQMGCYYEALIHELEDKNKDTLKELEIIRPEHFSCLSTISALQSQIEKMHQDMNEQFLKLAEDKWYLESLNKELEKRAVASETALHRVRCTYSVAVDRLQKDLELLSVQVLSMFETNENLAKQAFSEASILYLDEHPQENPEVMHSYLKSDLRPSCQQILNKSSDLKHHLGPMLVNDEKGASPLFNGATLDCKPGKSFESSDLKSDNKGGFFSSVPVYAELQSIRNVGAVYVNGSKAEKVRPGMSSQISICGRRNLVSHTEEFIDMLKNDELPGYAPILKPKNHPEESKVGVPIISENTKTKSEVRGLFHVKENLNLDMDIEIYELHMLNVHLDVFSKVLQETFHEKKCFVRNMKDQMDELSQQLECSTKSEGLLLLKLQAALDDVRILREDVIKFSAKCDDLTMEKYIVEAKLQDVFDENSSLARRLAEFEILTIDLKVFESKYNHCSAENLVLENLLKEESLQKIYLQSELKSMIEDYNVLKVELDKKSSAKDDLEKTFDLLGEKLRWICSNVEPYCKQEHVPDFAGIPLEQKLENKDYLGAMIHLEQLQLGAYKKILELSQEKEKIVEEKVELQSTLKDLESQRFSIKCKSDSVLADSMTKLDLSNSLVEKLKSEIQDVRTKLEAKVESEQKLAENNRALASKLTVLEYKLQDTVNENKDVSQRLLEFDRINEELKRARVDVVNCSGEKETLMFSLQSADEATSQLGNELNNLKEQLTYSNIELQAERGTREKLQETLTNLTLQLDKKNEQILSLDKQKAELVHLRLQVSNFESEKSGLRHLLLHHEEHQRNLDGELSFFHNKVADVESELTGLKDALKSKHGELHAERGLREEMEGKLADLTLQLNDKCEQLLSFHEQESELAHLKHLVLTIQSDKSAVEQHLLENKECRKELDTQISILHSQVTNLETELNKTRDSLEFISNELLSEREIREKLEGSVSDFMSILNEKQEQLLHFEEQKDELAHLWQQVLNLESEKCAVENLLSSSKERINESDTQISVLWSQVTDLDAKLSNSRESLQFTQNELHSEREIRIKLEATVSDLTSMLNEKQEQLVSFHDVKAELISLKQQVTDLKSEKSEVLQVLFLRDEFLSKIGCENLSLQVKVTALETELEELHDCLLGADVEVIFIRSQYQTNMAELFGKFKNLEELHEVLLKNHVDVVATLQNCMASKEQCLKENEILSAVLLSLKSHLHLDESRKEDHVDLMHKRTLVLDKVKNFKVAVECKDFQQKHHLQKEIEQLNILLAFEKEMENLRSSRDEHEITGIILRSKLYEQQEQITSLQQCHGELINLQDQHRELSHRLSEQILKTEEFKNLSIHLKELKDKADAECHQIREKRENEGPSVPLQESLRVAFIKEQYETKLQELQSQLYMSKKHGEEILLKLQNALDEVESRKKGEASHVKRNEELSIKILELEAELQAVVTDRRELVKAYDKVKAELECSSISLECWKEEKVKLEASLRECNEDRKKARVELDLTKRRMESLTSTSDSHGSYEPDILKSTSFGQLLEEHNFVSAQQQIWTVRGASPRKDAVIAAGIGVKVPISGYAHSKEHSSEDGRESKSSPETSWQGSTEKVTLMQGNSKYIADLKGQAREQQNLEASIERLHQELERMKNENLASLLPVDGQWFDPSLQRLEKELLQLNMANEHLGTIFPSFKGLPGSGNALERVLALELELAEALQAKQKSEVLFQSSFLGHHSDEEAVYRSFRDINELIKDMLDMKGKYAAVETELKEMQSRYSQLSLQFAEVEGERQKLIMTLKNTRTPKKVQF</sequence>
<dbReference type="SUPFAM" id="SSF90257">
    <property type="entry name" value="Myosin rod fragments"/>
    <property type="match status" value="1"/>
</dbReference>
<feature type="compositionally biased region" description="Basic and acidic residues" evidence="2">
    <location>
        <begin position="2112"/>
        <end position="2126"/>
    </location>
</feature>
<feature type="domain" description="C2 NT-type" evidence="3">
    <location>
        <begin position="6"/>
        <end position="141"/>
    </location>
</feature>
<feature type="coiled-coil region" evidence="1">
    <location>
        <begin position="1792"/>
        <end position="1825"/>
    </location>
</feature>
<reference evidence="4" key="1">
    <citation type="submission" date="2015-07" db="EMBL/GenBank/DDBJ databases">
        <title>Transcriptome Assembly of Anthurium amnicola.</title>
        <authorList>
            <person name="Suzuki J."/>
        </authorList>
    </citation>
    <scope>NUCLEOTIDE SEQUENCE</scope>
</reference>
<dbReference type="EMBL" id="GDJX01007071">
    <property type="protein sequence ID" value="JAT60865.1"/>
    <property type="molecule type" value="Transcribed_RNA"/>
</dbReference>
<evidence type="ECO:0000256" key="2">
    <source>
        <dbReference type="SAM" id="MobiDB-lite"/>
    </source>
</evidence>
<feature type="coiled-coil region" evidence="1">
    <location>
        <begin position="1114"/>
        <end position="1187"/>
    </location>
</feature>
<feature type="coiled-coil region" evidence="1">
    <location>
        <begin position="1449"/>
        <end position="1525"/>
    </location>
</feature>
<protein>
    <submittedName>
        <fullName evidence="4">Myosin-2</fullName>
    </submittedName>
</protein>
<organism evidence="4">
    <name type="scientific">Anthurium amnicola</name>
    <dbReference type="NCBI Taxonomy" id="1678845"/>
    <lineage>
        <taxon>Eukaryota</taxon>
        <taxon>Viridiplantae</taxon>
        <taxon>Streptophyta</taxon>
        <taxon>Embryophyta</taxon>
        <taxon>Tracheophyta</taxon>
        <taxon>Spermatophyta</taxon>
        <taxon>Magnoliopsida</taxon>
        <taxon>Liliopsida</taxon>
        <taxon>Araceae</taxon>
        <taxon>Pothoideae</taxon>
        <taxon>Potheae</taxon>
        <taxon>Anthurium</taxon>
    </lineage>
</organism>
<feature type="region of interest" description="Disordered" evidence="2">
    <location>
        <begin position="2112"/>
        <end position="2138"/>
    </location>
</feature>
<evidence type="ECO:0000259" key="3">
    <source>
        <dbReference type="PROSITE" id="PS51840"/>
    </source>
</evidence>
<dbReference type="PROSITE" id="PS51840">
    <property type="entry name" value="C2_NT"/>
    <property type="match status" value="1"/>
</dbReference>
<feature type="coiled-coil region" evidence="1">
    <location>
        <begin position="1254"/>
        <end position="1333"/>
    </location>
</feature>
<feature type="coiled-coil region" evidence="1">
    <location>
        <begin position="2282"/>
        <end position="2316"/>
    </location>
</feature>
<evidence type="ECO:0000256" key="1">
    <source>
        <dbReference type="SAM" id="Coils"/>
    </source>
</evidence>
<feature type="coiled-coil region" evidence="1">
    <location>
        <begin position="1967"/>
        <end position="2050"/>
    </location>
</feature>
<dbReference type="InterPro" id="IPR019448">
    <property type="entry name" value="NT-C2"/>
</dbReference>
<accession>A0A1D1Z1Q8</accession>
<dbReference type="PANTHER" id="PTHR34452">
    <property type="entry name" value="MYOSIN HEAVY CHAIN-RELATED PROTEIN"/>
    <property type="match status" value="1"/>
</dbReference>
<gene>
    <name evidence="4" type="primary">MYH2_2</name>
    <name evidence="4" type="ORF">g.118762</name>
</gene>
<dbReference type="PANTHER" id="PTHR34452:SF1">
    <property type="entry name" value="SPORULATION-SPECIFIC PROTEIN"/>
    <property type="match status" value="1"/>
</dbReference>
<evidence type="ECO:0000313" key="4">
    <source>
        <dbReference type="EMBL" id="JAT60865.1"/>
    </source>
</evidence>
<feature type="compositionally biased region" description="Polar residues" evidence="2">
    <location>
        <begin position="2127"/>
        <end position="2138"/>
    </location>
</feature>
<name>A0A1D1Z1Q8_9ARAE</name>
<dbReference type="Pfam" id="PF10358">
    <property type="entry name" value="NT-C2"/>
    <property type="match status" value="1"/>
</dbReference>
<feature type="coiled-coil region" evidence="1">
    <location>
        <begin position="312"/>
        <end position="381"/>
    </location>
</feature>
<feature type="coiled-coil region" evidence="1">
    <location>
        <begin position="2152"/>
        <end position="2179"/>
    </location>
</feature>
<proteinExistence type="predicted"/>